<gene>
    <name evidence="1" type="ORF">Goklo_022292</name>
</gene>
<evidence type="ECO:0000313" key="2">
    <source>
        <dbReference type="Proteomes" id="UP000593573"/>
    </source>
</evidence>
<organism evidence="1 2">
    <name type="scientific">Gossypium klotzschianum</name>
    <dbReference type="NCBI Taxonomy" id="34286"/>
    <lineage>
        <taxon>Eukaryota</taxon>
        <taxon>Viridiplantae</taxon>
        <taxon>Streptophyta</taxon>
        <taxon>Embryophyta</taxon>
        <taxon>Tracheophyta</taxon>
        <taxon>Spermatophyta</taxon>
        <taxon>Magnoliopsida</taxon>
        <taxon>eudicotyledons</taxon>
        <taxon>Gunneridae</taxon>
        <taxon>Pentapetalae</taxon>
        <taxon>rosids</taxon>
        <taxon>malvids</taxon>
        <taxon>Malvales</taxon>
        <taxon>Malvaceae</taxon>
        <taxon>Malvoideae</taxon>
        <taxon>Gossypium</taxon>
    </lineage>
</organism>
<evidence type="ECO:0000313" key="1">
    <source>
        <dbReference type="EMBL" id="MBA0639248.1"/>
    </source>
</evidence>
<dbReference type="Proteomes" id="UP000593573">
    <property type="component" value="Unassembled WGS sequence"/>
</dbReference>
<proteinExistence type="predicted"/>
<dbReference type="EMBL" id="JABFAB010000001">
    <property type="protein sequence ID" value="MBA0639248.1"/>
    <property type="molecule type" value="Genomic_DNA"/>
</dbReference>
<comment type="caution">
    <text evidence="1">The sequence shown here is derived from an EMBL/GenBank/DDBJ whole genome shotgun (WGS) entry which is preliminary data.</text>
</comment>
<dbReference type="OrthoDB" id="10268564at2759"/>
<name>A0A7J8TLZ4_9ROSI</name>
<sequence>MLGFIFFVFALIKVWRMGGLKLVFWGFCCDGVL</sequence>
<accession>A0A7J8TLZ4</accession>
<reference evidence="1 2" key="1">
    <citation type="journal article" date="2019" name="Genome Biol. Evol.">
        <title>Insights into the evolution of the New World diploid cottons (Gossypium, subgenus Houzingenia) based on genome sequencing.</title>
        <authorList>
            <person name="Grover C.E."/>
            <person name="Arick M.A. 2nd"/>
            <person name="Thrash A."/>
            <person name="Conover J.L."/>
            <person name="Sanders W.S."/>
            <person name="Peterson D.G."/>
            <person name="Frelichowski J.E."/>
            <person name="Scheffler J.A."/>
            <person name="Scheffler B.E."/>
            <person name="Wendel J.F."/>
        </authorList>
    </citation>
    <scope>NUCLEOTIDE SEQUENCE [LARGE SCALE GENOMIC DNA]</scope>
    <source>
        <strain evidence="1">57</strain>
        <tissue evidence="1">Leaf</tissue>
    </source>
</reference>
<keyword evidence="2" id="KW-1185">Reference proteome</keyword>
<protein>
    <submittedName>
        <fullName evidence="1">Uncharacterized protein</fullName>
    </submittedName>
</protein>
<dbReference type="AlphaFoldDB" id="A0A7J8TLZ4"/>